<evidence type="ECO:0000259" key="1">
    <source>
        <dbReference type="Pfam" id="PF25787"/>
    </source>
</evidence>
<accession>A0A8K9UD48</accession>
<organism evidence="2 3">
    <name type="scientific">Oncorhynchus mykiss</name>
    <name type="common">Rainbow trout</name>
    <name type="synonym">Salmo gairdneri</name>
    <dbReference type="NCBI Taxonomy" id="8022"/>
    <lineage>
        <taxon>Eukaryota</taxon>
        <taxon>Metazoa</taxon>
        <taxon>Chordata</taxon>
        <taxon>Craniata</taxon>
        <taxon>Vertebrata</taxon>
        <taxon>Euteleostomi</taxon>
        <taxon>Actinopterygii</taxon>
        <taxon>Neopterygii</taxon>
        <taxon>Teleostei</taxon>
        <taxon>Protacanthopterygii</taxon>
        <taxon>Salmoniformes</taxon>
        <taxon>Salmonidae</taxon>
        <taxon>Salmoninae</taxon>
        <taxon>Oncorhynchus</taxon>
    </lineage>
</organism>
<dbReference type="Ensembl" id="ENSOMYT00000144749.1">
    <property type="protein sequence ID" value="ENSOMYP00000107388.1"/>
    <property type="gene ID" value="ENSOMYG00000055765.1"/>
</dbReference>
<dbReference type="Proteomes" id="UP000694395">
    <property type="component" value="Chromosome 11"/>
</dbReference>
<name>A0A8K9UD48_ONCMY</name>
<dbReference type="GeneTree" id="ENSGT01120000272147"/>
<dbReference type="Pfam" id="PF25787">
    <property type="entry name" value="HTH_SB"/>
    <property type="match status" value="1"/>
</dbReference>
<evidence type="ECO:0000313" key="3">
    <source>
        <dbReference type="Proteomes" id="UP000694395"/>
    </source>
</evidence>
<feature type="domain" description="Sleeping Beauty transposase HTH" evidence="1">
    <location>
        <begin position="2"/>
        <end position="52"/>
    </location>
</feature>
<dbReference type="SUPFAM" id="SSF46689">
    <property type="entry name" value="Homeodomain-like"/>
    <property type="match status" value="1"/>
</dbReference>
<dbReference type="Gene3D" id="1.10.10.10">
    <property type="entry name" value="Winged helix-like DNA-binding domain superfamily/Winged helix DNA-binding domain"/>
    <property type="match status" value="1"/>
</dbReference>
<reference evidence="2" key="2">
    <citation type="submission" date="2025-08" db="UniProtKB">
        <authorList>
            <consortium name="Ensembl"/>
        </authorList>
    </citation>
    <scope>IDENTIFICATION</scope>
</reference>
<dbReference type="AlphaFoldDB" id="A0A8K9UD48"/>
<proteinExistence type="predicted"/>
<reference evidence="2" key="3">
    <citation type="submission" date="2025-09" db="UniProtKB">
        <authorList>
            <consortium name="Ensembl"/>
        </authorList>
    </citation>
    <scope>IDENTIFICATION</scope>
</reference>
<dbReference type="InterPro" id="IPR036388">
    <property type="entry name" value="WH-like_DNA-bd_sf"/>
</dbReference>
<keyword evidence="3" id="KW-1185">Reference proteome</keyword>
<dbReference type="InterPro" id="IPR057667">
    <property type="entry name" value="HTH_SB"/>
</dbReference>
<evidence type="ECO:0000313" key="2">
    <source>
        <dbReference type="Ensembl" id="ENSOMYP00000107388.1"/>
    </source>
</evidence>
<dbReference type="InterPro" id="IPR009057">
    <property type="entry name" value="Homeodomain-like_sf"/>
</dbReference>
<reference evidence="2" key="1">
    <citation type="submission" date="2020-07" db="EMBL/GenBank/DDBJ databases">
        <title>A long reads based de novo assembly of the rainbow trout Arlee double haploid line genome.</title>
        <authorList>
            <person name="Gao G."/>
            <person name="Palti Y."/>
        </authorList>
    </citation>
    <scope>NUCLEOTIDE SEQUENCE [LARGE SCALE GENOMIC DNA]</scope>
</reference>
<protein>
    <recommendedName>
        <fullName evidence="1">Sleeping Beauty transposase HTH domain-containing protein</fullName>
    </recommendedName>
</protein>
<sequence length="131" mass="14967">MRLKELSIELRDRIVSRHRSGEGYQKMSAALKVPKNTVACIILKWKKFGTTKTLPRGRPAKLSNRERRAFVREVTKNPMVALEFFCGDGRTFQKDNHLCSTLPSSPLWYSGQMEASVKGTRQPTWSLPKDS</sequence>